<dbReference type="NCBIfam" id="TIGR00194">
    <property type="entry name" value="uvrC"/>
    <property type="match status" value="1"/>
</dbReference>
<dbReference type="Pfam" id="PF14520">
    <property type="entry name" value="HHH_5"/>
    <property type="match status" value="1"/>
</dbReference>
<dbReference type="FunFam" id="3.40.1440.10:FF:000001">
    <property type="entry name" value="UvrABC system protein C"/>
    <property type="match status" value="1"/>
</dbReference>
<dbReference type="AlphaFoldDB" id="D5BP18"/>
<proteinExistence type="inferred from homology"/>
<evidence type="ECO:0000313" key="11">
    <source>
        <dbReference type="EMBL" id="ADE40452.1"/>
    </source>
</evidence>
<dbReference type="GO" id="GO:0006289">
    <property type="term" value="P:nucleotide-excision repair"/>
    <property type="evidence" value="ECO:0007669"/>
    <property type="project" value="UniProtKB-UniRule"/>
</dbReference>
<dbReference type="GO" id="GO:0009380">
    <property type="term" value="C:excinuclease repair complex"/>
    <property type="evidence" value="ECO:0007669"/>
    <property type="project" value="InterPro"/>
</dbReference>
<evidence type="ECO:0000259" key="9">
    <source>
        <dbReference type="PROSITE" id="PS50164"/>
    </source>
</evidence>
<dbReference type="GO" id="GO:0003677">
    <property type="term" value="F:DNA binding"/>
    <property type="evidence" value="ECO:0007669"/>
    <property type="project" value="UniProtKB-UniRule"/>
</dbReference>
<dbReference type="GO" id="GO:0009381">
    <property type="term" value="F:excinuclease ABC activity"/>
    <property type="evidence" value="ECO:0007669"/>
    <property type="project" value="UniProtKB-UniRule"/>
</dbReference>
<keyword evidence="1 7" id="KW-0963">Cytoplasm</keyword>
<dbReference type="InterPro" id="IPR004791">
    <property type="entry name" value="UvrC"/>
</dbReference>
<dbReference type="Gene3D" id="1.10.150.20">
    <property type="entry name" value="5' to 3' exonuclease, C-terminal subdomain"/>
    <property type="match status" value="1"/>
</dbReference>
<dbReference type="InterPro" id="IPR036876">
    <property type="entry name" value="UVR_dom_sf"/>
</dbReference>
<gene>
    <name evidence="7" type="primary">uvrC</name>
    <name evidence="11" type="ordered locus">SAR116_2209</name>
</gene>
<dbReference type="STRING" id="488538.SAR116_2209"/>
<dbReference type="HAMAP" id="MF_00203">
    <property type="entry name" value="UvrC"/>
    <property type="match status" value="1"/>
</dbReference>
<dbReference type="Gene3D" id="4.10.860.10">
    <property type="entry name" value="UVR domain"/>
    <property type="match status" value="1"/>
</dbReference>
<accession>D5BP18</accession>
<dbReference type="InterPro" id="IPR050066">
    <property type="entry name" value="UvrABC_protein_C"/>
</dbReference>
<name>D5BP18_PUNMI</name>
<keyword evidence="2 7" id="KW-0227">DNA damage</keyword>
<dbReference type="Pfam" id="PF22920">
    <property type="entry name" value="UvrC_RNaseH"/>
    <property type="match status" value="1"/>
</dbReference>
<comment type="subcellular location">
    <subcellularLocation>
        <location evidence="7">Cytoplasm</location>
    </subcellularLocation>
</comment>
<dbReference type="NCBIfam" id="NF001824">
    <property type="entry name" value="PRK00558.1-5"/>
    <property type="match status" value="1"/>
</dbReference>
<keyword evidence="11" id="KW-0808">Transferase</keyword>
<dbReference type="Gene3D" id="3.30.420.340">
    <property type="entry name" value="UvrC, RNAse H endonuclease domain"/>
    <property type="match status" value="1"/>
</dbReference>
<dbReference type="Proteomes" id="UP000007460">
    <property type="component" value="Chromosome"/>
</dbReference>
<dbReference type="InterPro" id="IPR047296">
    <property type="entry name" value="GIY-YIG_UvrC_Cho"/>
</dbReference>
<dbReference type="Pfam" id="PF08459">
    <property type="entry name" value="UvrC_RNaseH_dom"/>
    <property type="match status" value="1"/>
</dbReference>
<dbReference type="InterPro" id="IPR000305">
    <property type="entry name" value="GIY-YIG_endonuc"/>
</dbReference>
<dbReference type="SUPFAM" id="SSF82771">
    <property type="entry name" value="GIY-YIG endonuclease"/>
    <property type="match status" value="1"/>
</dbReference>
<dbReference type="PANTHER" id="PTHR30562">
    <property type="entry name" value="UVRC/OXIDOREDUCTASE"/>
    <property type="match status" value="1"/>
</dbReference>
<evidence type="ECO:0000256" key="1">
    <source>
        <dbReference type="ARBA" id="ARBA00022490"/>
    </source>
</evidence>
<comment type="similarity">
    <text evidence="7">Belongs to the UvrC family.</text>
</comment>
<dbReference type="HOGENOM" id="CLU_014841_3_0_5"/>
<keyword evidence="6 7" id="KW-0742">SOS response</keyword>
<evidence type="ECO:0000259" key="10">
    <source>
        <dbReference type="PROSITE" id="PS50165"/>
    </source>
</evidence>
<dbReference type="PANTHER" id="PTHR30562:SF1">
    <property type="entry name" value="UVRABC SYSTEM PROTEIN C"/>
    <property type="match status" value="1"/>
</dbReference>
<feature type="domain" description="GIY-YIG" evidence="9">
    <location>
        <begin position="37"/>
        <end position="115"/>
    </location>
</feature>
<dbReference type="PROSITE" id="PS50165">
    <property type="entry name" value="UVRC"/>
    <property type="match status" value="1"/>
</dbReference>
<keyword evidence="12" id="KW-1185">Reference proteome</keyword>
<dbReference type="PROSITE" id="PS50164">
    <property type="entry name" value="GIY_YIG"/>
    <property type="match status" value="1"/>
</dbReference>
<dbReference type="eggNOG" id="COG0322">
    <property type="taxonomic scope" value="Bacteria"/>
</dbReference>
<sequence length="638" mass="71132">MSTPIQSLDDDAKMGNLPPDIWRGISYLKEELKVLPHQPGVYRMTNGLGEVLYVGKARDLVRRVSNYTQPNRLSNRIMRMVSETEKLEVIVTKSEIEALLLESNLIKKMKPRYNILLRDDKSLPQILLTADHDFGQLAKHRGRKNRKGDYFGPFASAGSVNRTVADLARAFMLRTCSDSVFATRTRPCLQYQIKRCTAPCVGYVNKADYAKQMNQARRFLSGDSAQIQRDYARRMHDAAEKLEFETAAIWRNRIRALTGIQASQDINIPNLKDADIIAIAQSGARSCIQIFFIRGGSNYGNRSYFLTHPGTTPPAETLTAFMGQFYDDKEAPAEILLCEMPDDADLIADALSSQAGRTVKLSSPQRGARHKIMTMAIKNAEEALARHLANSASQRRLLGELAEALGLAAAPERIEIYDNSHIQGKHAVGGMVVAGAEGFMKSAYRRFNIKDDGKFGTVQGDDFEMMRQVINRRFERALKEDPDRLSDNWPDLLLIDGGKGQLSAVTEVMEELGVSDIDVVAISKGPDRNAGREQFHMNGRQSFTLPPNASAMHFLQRLRDEAHRYAIGTHRSKRLKTELTSPLDAVPGIGPKRKKALLAHFGSARAVSAAGLKDLEAVEGISKTFAQQIFDWFYSGQK</sequence>
<protein>
    <recommendedName>
        <fullName evidence="7">UvrABC system protein C</fullName>
        <shortName evidence="7">Protein UvrC</shortName>
    </recommendedName>
    <alternativeName>
        <fullName evidence="7">Excinuclease ABC subunit C</fullName>
    </alternativeName>
</protein>
<evidence type="ECO:0000256" key="4">
    <source>
        <dbReference type="ARBA" id="ARBA00022881"/>
    </source>
</evidence>
<comment type="subunit">
    <text evidence="7">Interacts with UvrB in an incision complex.</text>
</comment>
<dbReference type="InterPro" id="IPR001943">
    <property type="entry name" value="UVR_dom"/>
</dbReference>
<evidence type="ECO:0000256" key="6">
    <source>
        <dbReference type="ARBA" id="ARBA00023236"/>
    </source>
</evidence>
<dbReference type="InterPro" id="IPR001162">
    <property type="entry name" value="UvrC_RNase_H_dom"/>
</dbReference>
<dbReference type="GO" id="GO:0016779">
    <property type="term" value="F:nucleotidyltransferase activity"/>
    <property type="evidence" value="ECO:0007669"/>
    <property type="project" value="UniProtKB-KW"/>
</dbReference>
<keyword evidence="11" id="KW-0548">Nucleotidyltransferase</keyword>
<comment type="function">
    <text evidence="7">The UvrABC repair system catalyzes the recognition and processing of DNA lesions. UvrC both incises the 5' and 3' sides of the lesion. The N-terminal half is responsible for the 3' incision and the C-terminal half is responsible for the 5' incision.</text>
</comment>
<evidence type="ECO:0000256" key="5">
    <source>
        <dbReference type="ARBA" id="ARBA00023204"/>
    </source>
</evidence>
<dbReference type="InterPro" id="IPR003583">
    <property type="entry name" value="Hlx-hairpin-Hlx_DNA-bd_motif"/>
</dbReference>
<keyword evidence="3 7" id="KW-0228">DNA excision</keyword>
<dbReference type="GO" id="GO:0009432">
    <property type="term" value="P:SOS response"/>
    <property type="evidence" value="ECO:0007669"/>
    <property type="project" value="UniProtKB-UniRule"/>
</dbReference>
<dbReference type="SMART" id="SM00465">
    <property type="entry name" value="GIYc"/>
    <property type="match status" value="1"/>
</dbReference>
<dbReference type="GO" id="GO:0005737">
    <property type="term" value="C:cytoplasm"/>
    <property type="evidence" value="ECO:0007669"/>
    <property type="project" value="UniProtKB-SubCell"/>
</dbReference>
<keyword evidence="5 7" id="KW-0234">DNA repair</keyword>
<feature type="domain" description="UvrC family homology region profile" evidence="10">
    <location>
        <begin position="276"/>
        <end position="509"/>
    </location>
</feature>
<keyword evidence="4 7" id="KW-0267">Excision nuclease</keyword>
<feature type="domain" description="UVR" evidence="8">
    <location>
        <begin position="225"/>
        <end position="260"/>
    </location>
</feature>
<dbReference type="Pfam" id="PF01541">
    <property type="entry name" value="GIY-YIG"/>
    <property type="match status" value="1"/>
</dbReference>
<dbReference type="InterPro" id="IPR035901">
    <property type="entry name" value="GIY-YIG_endonuc_sf"/>
</dbReference>
<dbReference type="KEGG" id="apb:SAR116_2209"/>
<evidence type="ECO:0000313" key="12">
    <source>
        <dbReference type="Proteomes" id="UP000007460"/>
    </source>
</evidence>
<dbReference type="InterPro" id="IPR038476">
    <property type="entry name" value="UvrC_RNase_H_dom_sf"/>
</dbReference>
<dbReference type="EMBL" id="CP001751">
    <property type="protein sequence ID" value="ADE40452.1"/>
    <property type="molecule type" value="Genomic_DNA"/>
</dbReference>
<dbReference type="SMART" id="SM00278">
    <property type="entry name" value="HhH1"/>
    <property type="match status" value="2"/>
</dbReference>
<dbReference type="Gene3D" id="3.40.1440.10">
    <property type="entry name" value="GIY-YIG endonuclease"/>
    <property type="match status" value="1"/>
</dbReference>
<dbReference type="CDD" id="cd10434">
    <property type="entry name" value="GIY-YIG_UvrC_Cho"/>
    <property type="match status" value="1"/>
</dbReference>
<reference evidence="11 12" key="1">
    <citation type="journal article" date="2010" name="J. Bacteriol.">
        <title>Complete genome sequence of "Candidatus Puniceispirillum marinum" IMCC1322, a representative of the SAR116 clade in the Alphaproteobacteria.</title>
        <authorList>
            <person name="Oh H.M."/>
            <person name="Kwon K.K."/>
            <person name="Kang I."/>
            <person name="Kang S.G."/>
            <person name="Lee J.H."/>
            <person name="Kim S.J."/>
            <person name="Cho J.C."/>
        </authorList>
    </citation>
    <scope>NUCLEOTIDE SEQUENCE [LARGE SCALE GENOMIC DNA]</scope>
    <source>
        <strain evidence="11 12">IMCC1322</strain>
    </source>
</reference>
<evidence type="ECO:0000256" key="3">
    <source>
        <dbReference type="ARBA" id="ARBA00022769"/>
    </source>
</evidence>
<evidence type="ECO:0000259" key="8">
    <source>
        <dbReference type="PROSITE" id="PS50151"/>
    </source>
</evidence>
<dbReference type="InterPro" id="IPR010994">
    <property type="entry name" value="RuvA_2-like"/>
</dbReference>
<evidence type="ECO:0000256" key="7">
    <source>
        <dbReference type="HAMAP-Rule" id="MF_00203"/>
    </source>
</evidence>
<dbReference type="SUPFAM" id="SSF47781">
    <property type="entry name" value="RuvA domain 2-like"/>
    <property type="match status" value="1"/>
</dbReference>
<evidence type="ECO:0000256" key="2">
    <source>
        <dbReference type="ARBA" id="ARBA00022763"/>
    </source>
</evidence>
<dbReference type="Pfam" id="PF02151">
    <property type="entry name" value="UVR"/>
    <property type="match status" value="1"/>
</dbReference>
<organism evidence="11 12">
    <name type="scientific">Puniceispirillum marinum (strain IMCC1322)</name>
    <dbReference type="NCBI Taxonomy" id="488538"/>
    <lineage>
        <taxon>Bacteria</taxon>
        <taxon>Pseudomonadati</taxon>
        <taxon>Pseudomonadota</taxon>
        <taxon>Alphaproteobacteria</taxon>
        <taxon>Candidatus Puniceispirillales</taxon>
        <taxon>Candidatus Puniceispirillaceae</taxon>
        <taxon>Candidatus Puniceispirillum</taxon>
    </lineage>
</organism>
<dbReference type="SUPFAM" id="SSF46600">
    <property type="entry name" value="C-terminal UvrC-binding domain of UvrB"/>
    <property type="match status" value="1"/>
</dbReference>
<dbReference type="FunFam" id="3.30.420.340:FF:000001">
    <property type="entry name" value="UvrABC system protein C"/>
    <property type="match status" value="1"/>
</dbReference>
<dbReference type="PROSITE" id="PS50151">
    <property type="entry name" value="UVR"/>
    <property type="match status" value="1"/>
</dbReference>